<dbReference type="PANTHER" id="PTHR43791">
    <property type="entry name" value="PERMEASE-RELATED"/>
    <property type="match status" value="1"/>
</dbReference>
<dbReference type="GO" id="GO:0016020">
    <property type="term" value="C:membrane"/>
    <property type="evidence" value="ECO:0007669"/>
    <property type="project" value="UniProtKB-SubCell"/>
</dbReference>
<evidence type="ECO:0000256" key="6">
    <source>
        <dbReference type="SAM" id="Phobius"/>
    </source>
</evidence>
<dbReference type="Gene3D" id="1.20.1250.20">
    <property type="entry name" value="MFS general substrate transporter like domains"/>
    <property type="match status" value="1"/>
</dbReference>
<evidence type="ECO:0000256" key="4">
    <source>
        <dbReference type="ARBA" id="ARBA00022989"/>
    </source>
</evidence>
<dbReference type="SUPFAM" id="SSF103473">
    <property type="entry name" value="MFS general substrate transporter"/>
    <property type="match status" value="1"/>
</dbReference>
<proteinExistence type="predicted"/>
<feature type="transmembrane region" description="Helical" evidence="6">
    <location>
        <begin position="21"/>
        <end position="38"/>
    </location>
</feature>
<keyword evidence="4 6" id="KW-1133">Transmembrane helix</keyword>
<reference evidence="7" key="1">
    <citation type="journal article" date="2022" name="IScience">
        <title>Evolution of zygomycete secretomes and the origins of terrestrial fungal ecologies.</title>
        <authorList>
            <person name="Chang Y."/>
            <person name="Wang Y."/>
            <person name="Mondo S."/>
            <person name="Ahrendt S."/>
            <person name="Andreopoulos W."/>
            <person name="Barry K."/>
            <person name="Beard J."/>
            <person name="Benny G.L."/>
            <person name="Blankenship S."/>
            <person name="Bonito G."/>
            <person name="Cuomo C."/>
            <person name="Desiro A."/>
            <person name="Gervers K.A."/>
            <person name="Hundley H."/>
            <person name="Kuo A."/>
            <person name="LaButti K."/>
            <person name="Lang B.F."/>
            <person name="Lipzen A."/>
            <person name="O'Donnell K."/>
            <person name="Pangilinan J."/>
            <person name="Reynolds N."/>
            <person name="Sandor L."/>
            <person name="Smith M.E."/>
            <person name="Tsang A."/>
            <person name="Grigoriev I.V."/>
            <person name="Stajich J.E."/>
            <person name="Spatafora J.W."/>
        </authorList>
    </citation>
    <scope>NUCLEOTIDE SEQUENCE</scope>
    <source>
        <strain evidence="7">RSA 2281</strain>
    </source>
</reference>
<dbReference type="Proteomes" id="UP001209540">
    <property type="component" value="Unassembled WGS sequence"/>
</dbReference>
<dbReference type="InterPro" id="IPR036259">
    <property type="entry name" value="MFS_trans_sf"/>
</dbReference>
<evidence type="ECO:0000256" key="1">
    <source>
        <dbReference type="ARBA" id="ARBA00004141"/>
    </source>
</evidence>
<keyword evidence="3 6" id="KW-0812">Transmembrane</keyword>
<evidence type="ECO:0000256" key="5">
    <source>
        <dbReference type="ARBA" id="ARBA00023136"/>
    </source>
</evidence>
<feature type="transmembrane region" description="Helical" evidence="6">
    <location>
        <begin position="351"/>
        <end position="373"/>
    </location>
</feature>
<evidence type="ECO:0000313" key="8">
    <source>
        <dbReference type="Proteomes" id="UP001209540"/>
    </source>
</evidence>
<feature type="transmembrane region" description="Helical" evidence="6">
    <location>
        <begin position="385"/>
        <end position="406"/>
    </location>
</feature>
<comment type="subcellular location">
    <subcellularLocation>
        <location evidence="1">Membrane</location>
        <topology evidence="1">Multi-pass membrane protein</topology>
    </subcellularLocation>
</comment>
<keyword evidence="8" id="KW-1185">Reference proteome</keyword>
<evidence type="ECO:0000313" key="7">
    <source>
        <dbReference type="EMBL" id="KAI9271658.1"/>
    </source>
</evidence>
<name>A0AAD5PHB7_9FUNG</name>
<feature type="transmembrane region" description="Helical" evidence="6">
    <location>
        <begin position="116"/>
        <end position="139"/>
    </location>
</feature>
<evidence type="ECO:0000256" key="3">
    <source>
        <dbReference type="ARBA" id="ARBA00022692"/>
    </source>
</evidence>
<reference evidence="7" key="2">
    <citation type="submission" date="2023-02" db="EMBL/GenBank/DDBJ databases">
        <authorList>
            <consortium name="DOE Joint Genome Institute"/>
            <person name="Mondo S.J."/>
            <person name="Chang Y."/>
            <person name="Wang Y."/>
            <person name="Ahrendt S."/>
            <person name="Andreopoulos W."/>
            <person name="Barry K."/>
            <person name="Beard J."/>
            <person name="Benny G.L."/>
            <person name="Blankenship S."/>
            <person name="Bonito G."/>
            <person name="Cuomo C."/>
            <person name="Desiro A."/>
            <person name="Gervers K.A."/>
            <person name="Hundley H."/>
            <person name="Kuo A."/>
            <person name="LaButti K."/>
            <person name="Lang B.F."/>
            <person name="Lipzen A."/>
            <person name="O'Donnell K."/>
            <person name="Pangilinan J."/>
            <person name="Reynolds N."/>
            <person name="Sandor L."/>
            <person name="Smith M.W."/>
            <person name="Tsang A."/>
            <person name="Grigoriev I.V."/>
            <person name="Stajich J.E."/>
            <person name="Spatafora J.W."/>
        </authorList>
    </citation>
    <scope>NUCLEOTIDE SEQUENCE</scope>
    <source>
        <strain evidence="7">RSA 2281</strain>
    </source>
</reference>
<dbReference type="InterPro" id="IPR011701">
    <property type="entry name" value="MFS"/>
</dbReference>
<accession>A0AAD5PHB7</accession>
<feature type="transmembrane region" description="Helical" evidence="6">
    <location>
        <begin position="62"/>
        <end position="83"/>
    </location>
</feature>
<protein>
    <submittedName>
        <fullName evidence="7">Major facilitator superfamily domain-containing protein</fullName>
    </submittedName>
</protein>
<feature type="transmembrane region" description="Helical" evidence="6">
    <location>
        <begin position="326"/>
        <end position="345"/>
    </location>
</feature>
<keyword evidence="2" id="KW-0813">Transport</keyword>
<feature type="transmembrane region" description="Helical" evidence="6">
    <location>
        <begin position="151"/>
        <end position="174"/>
    </location>
</feature>
<feature type="transmembrane region" description="Helical" evidence="6">
    <location>
        <begin position="186"/>
        <end position="209"/>
    </location>
</feature>
<feature type="transmembrane region" description="Helical" evidence="6">
    <location>
        <begin position="90"/>
        <end position="110"/>
    </location>
</feature>
<dbReference type="GO" id="GO:0022857">
    <property type="term" value="F:transmembrane transporter activity"/>
    <property type="evidence" value="ECO:0007669"/>
    <property type="project" value="InterPro"/>
</dbReference>
<dbReference type="EMBL" id="JAIXMP010000006">
    <property type="protein sequence ID" value="KAI9271658.1"/>
    <property type="molecule type" value="Genomic_DNA"/>
</dbReference>
<evidence type="ECO:0000256" key="2">
    <source>
        <dbReference type="ARBA" id="ARBA00022448"/>
    </source>
</evidence>
<dbReference type="Pfam" id="PF07690">
    <property type="entry name" value="MFS_1"/>
    <property type="match status" value="1"/>
</dbReference>
<organism evidence="7 8">
    <name type="scientific">Phascolomyces articulosus</name>
    <dbReference type="NCBI Taxonomy" id="60185"/>
    <lineage>
        <taxon>Eukaryota</taxon>
        <taxon>Fungi</taxon>
        <taxon>Fungi incertae sedis</taxon>
        <taxon>Mucoromycota</taxon>
        <taxon>Mucoromycotina</taxon>
        <taxon>Mucoromycetes</taxon>
        <taxon>Mucorales</taxon>
        <taxon>Lichtheimiaceae</taxon>
        <taxon>Phascolomyces</taxon>
    </lineage>
</organism>
<comment type="caution">
    <text evidence="7">The sequence shown here is derived from an EMBL/GenBank/DDBJ whole genome shotgun (WGS) entry which is preliminary data.</text>
</comment>
<sequence>MEETIKYEPSIQQENKVIRKINRVAVPFMLLIMFFQQLDKMTLNYSAMLGIYNDVNLTHDEFGLAGSLYFLAQMIFQATIVIYSLQQYPISKVLGIAMFCWSLSIIGTAFVNNFTQLALCRFILGAFEAFTYPSLFLFIKTHYRRSEQGTYLALVYISLCVAIMCGSFFTYGIGQIVTEFMHGRGNWAWSMVIYGAVTLCFSIVVFFYLPDTPYSKRFNLSEQEKEIVSARIRDNNILHVSNIQWEQIFESIKETRYWSLVILTALSNLPNGAIATFSSQLIRDLGFSKLNSIILNVPRPMWEIVTYLIFIFTTTRIHWCKKHVAYTNAFFMLIPTLGVVLLRAIPVGEAFIIRLIGICITPTTFATLTGQALVSSNVAGKTKMIFYTTTVTMANTLGHFLGGLMIRQNEYPGYSSALSGYITADIVTILLLAFIGWSYQNDNQLRQKKQYASIVEGDDLTDVQLQHHFIYRP</sequence>
<dbReference type="PANTHER" id="PTHR43791:SF36">
    <property type="entry name" value="TRANSPORTER, PUTATIVE (AFU_ORTHOLOGUE AFUA_6G08340)-RELATED"/>
    <property type="match status" value="1"/>
</dbReference>
<gene>
    <name evidence="7" type="ORF">BDA99DRAFT_433431</name>
</gene>
<feature type="transmembrane region" description="Helical" evidence="6">
    <location>
        <begin position="418"/>
        <end position="439"/>
    </location>
</feature>
<dbReference type="AlphaFoldDB" id="A0AAD5PHB7"/>
<keyword evidence="5 6" id="KW-0472">Membrane</keyword>